<dbReference type="EMBL" id="BEZZ01213901">
    <property type="protein sequence ID" value="GCC47344.1"/>
    <property type="molecule type" value="Genomic_DNA"/>
</dbReference>
<organism evidence="1 2">
    <name type="scientific">Chiloscyllium punctatum</name>
    <name type="common">Brownbanded bambooshark</name>
    <name type="synonym">Hemiscyllium punctatum</name>
    <dbReference type="NCBI Taxonomy" id="137246"/>
    <lineage>
        <taxon>Eukaryota</taxon>
        <taxon>Metazoa</taxon>
        <taxon>Chordata</taxon>
        <taxon>Craniata</taxon>
        <taxon>Vertebrata</taxon>
        <taxon>Chondrichthyes</taxon>
        <taxon>Elasmobranchii</taxon>
        <taxon>Galeomorphii</taxon>
        <taxon>Galeoidea</taxon>
        <taxon>Orectolobiformes</taxon>
        <taxon>Hemiscylliidae</taxon>
        <taxon>Chiloscyllium</taxon>
    </lineage>
</organism>
<name>A0A401TXG8_CHIPU</name>
<sequence>FIVPLFAPSWFLAAKSTVNGLSFEAGLDSPSSAYDFWIAKK</sequence>
<keyword evidence="2" id="KW-1185">Reference proteome</keyword>
<comment type="caution">
    <text evidence="1">The sequence shown here is derived from an EMBL/GenBank/DDBJ whole genome shotgun (WGS) entry which is preliminary data.</text>
</comment>
<accession>A0A401TXG8</accession>
<gene>
    <name evidence="1" type="ORF">chiPu_0031593</name>
</gene>
<dbReference type="Proteomes" id="UP000287033">
    <property type="component" value="Unassembled WGS sequence"/>
</dbReference>
<feature type="non-terminal residue" evidence="1">
    <location>
        <position position="1"/>
    </location>
</feature>
<protein>
    <submittedName>
        <fullName evidence="1">Uncharacterized protein</fullName>
    </submittedName>
</protein>
<reference evidence="1 2" key="1">
    <citation type="journal article" date="2018" name="Nat. Ecol. Evol.">
        <title>Shark genomes provide insights into elasmobranch evolution and the origin of vertebrates.</title>
        <authorList>
            <person name="Hara Y"/>
            <person name="Yamaguchi K"/>
            <person name="Onimaru K"/>
            <person name="Kadota M"/>
            <person name="Koyanagi M"/>
            <person name="Keeley SD"/>
            <person name="Tatsumi K"/>
            <person name="Tanaka K"/>
            <person name="Motone F"/>
            <person name="Kageyama Y"/>
            <person name="Nozu R"/>
            <person name="Adachi N"/>
            <person name="Nishimura O"/>
            <person name="Nakagawa R"/>
            <person name="Tanegashima C"/>
            <person name="Kiyatake I"/>
            <person name="Matsumoto R"/>
            <person name="Murakumo K"/>
            <person name="Nishida K"/>
            <person name="Terakita A"/>
            <person name="Kuratani S"/>
            <person name="Sato K"/>
            <person name="Hyodo S Kuraku.S."/>
        </authorList>
    </citation>
    <scope>NUCLEOTIDE SEQUENCE [LARGE SCALE GENOMIC DNA]</scope>
</reference>
<dbReference type="AlphaFoldDB" id="A0A401TXG8"/>
<evidence type="ECO:0000313" key="2">
    <source>
        <dbReference type="Proteomes" id="UP000287033"/>
    </source>
</evidence>
<proteinExistence type="predicted"/>
<evidence type="ECO:0000313" key="1">
    <source>
        <dbReference type="EMBL" id="GCC47344.1"/>
    </source>
</evidence>